<sequence length="91" mass="10173">MTTEQIGYHPINCEFHDLLEDLATLRRSAKIGFRDESGLTQHRDAVITDVFARDGAEYLSLTTGETLRLDRIVEVNGARLADYGESSICTL</sequence>
<dbReference type="SUPFAM" id="SSF101744">
    <property type="entry name" value="Rof/RNase P subunit-like"/>
    <property type="match status" value="1"/>
</dbReference>
<dbReference type="InterPro" id="IPR038626">
    <property type="entry name" value="Rof-like_sf"/>
</dbReference>
<comment type="caution">
    <text evidence="1">The sequence shown here is derived from an EMBL/GenBank/DDBJ whole genome shotgun (WGS) entry which is preliminary data.</text>
</comment>
<dbReference type="RefSeq" id="WP_310051074.1">
    <property type="nucleotide sequence ID" value="NZ_JAVDVW010000001.1"/>
</dbReference>
<keyword evidence="2" id="KW-1185">Reference proteome</keyword>
<dbReference type="InterPro" id="IPR023534">
    <property type="entry name" value="Rof/RNase_P-like"/>
</dbReference>
<evidence type="ECO:0000313" key="2">
    <source>
        <dbReference type="Proteomes" id="UP001267878"/>
    </source>
</evidence>
<proteinExistence type="predicted"/>
<dbReference type="Gene3D" id="2.30.30.400">
    <property type="entry name" value="Rof-like"/>
    <property type="match status" value="1"/>
</dbReference>
<dbReference type="EMBL" id="JAVDVW010000001">
    <property type="protein sequence ID" value="MDR7097846.1"/>
    <property type="molecule type" value="Genomic_DNA"/>
</dbReference>
<name>A0ABU1VK35_9GAMM</name>
<reference evidence="1 2" key="1">
    <citation type="submission" date="2023-07" db="EMBL/GenBank/DDBJ databases">
        <title>Sorghum-associated microbial communities from plants grown in Nebraska, USA.</title>
        <authorList>
            <person name="Schachtman D."/>
        </authorList>
    </citation>
    <scope>NUCLEOTIDE SEQUENCE [LARGE SCALE GENOMIC DNA]</scope>
    <source>
        <strain evidence="1 2">BE187</strain>
    </source>
</reference>
<accession>A0ABU1VK35</accession>
<protein>
    <submittedName>
        <fullName evidence="1">Rho-binding antiterminator</fullName>
    </submittedName>
</protein>
<gene>
    <name evidence="1" type="ORF">J2X04_000193</name>
</gene>
<organism evidence="1 2">
    <name type="scientific">Agrilutibacter niabensis</name>
    <dbReference type="NCBI Taxonomy" id="380628"/>
    <lineage>
        <taxon>Bacteria</taxon>
        <taxon>Pseudomonadati</taxon>
        <taxon>Pseudomonadota</taxon>
        <taxon>Gammaproteobacteria</taxon>
        <taxon>Lysobacterales</taxon>
        <taxon>Lysobacteraceae</taxon>
        <taxon>Agrilutibacter</taxon>
    </lineage>
</organism>
<evidence type="ECO:0000313" key="1">
    <source>
        <dbReference type="EMBL" id="MDR7097846.1"/>
    </source>
</evidence>
<dbReference type="Proteomes" id="UP001267878">
    <property type="component" value="Unassembled WGS sequence"/>
</dbReference>